<dbReference type="PANTHER" id="PTHR47967:SF36">
    <property type="entry name" value="PEPTIDASE A1 DOMAIN-CONTAINING PROTEIN"/>
    <property type="match status" value="1"/>
</dbReference>
<dbReference type="InterPro" id="IPR034161">
    <property type="entry name" value="Pepsin-like_plant"/>
</dbReference>
<keyword evidence="3" id="KW-0064">Aspartyl protease</keyword>
<dbReference type="PaxDb" id="2711-XP_006481530.1"/>
<dbReference type="FunFam" id="2.40.70.10:FF:000034">
    <property type="entry name" value="Aspartyl protease family protein"/>
    <property type="match status" value="1"/>
</dbReference>
<proteinExistence type="inferred from homology"/>
<dbReference type="SUPFAM" id="SSF50630">
    <property type="entry name" value="Acid proteases"/>
    <property type="match status" value="1"/>
</dbReference>
<evidence type="ECO:0000313" key="9">
    <source>
        <dbReference type="Proteomes" id="UP000027120"/>
    </source>
</evidence>
<dbReference type="eggNOG" id="KOG1339">
    <property type="taxonomic scope" value="Eukaryota"/>
</dbReference>
<dbReference type="InterPro" id="IPR032861">
    <property type="entry name" value="TAXi_N"/>
</dbReference>
<dbReference type="Gene3D" id="2.40.70.10">
    <property type="entry name" value="Acid Proteases"/>
    <property type="match status" value="2"/>
</dbReference>
<dbReference type="InterPro" id="IPR021109">
    <property type="entry name" value="Peptidase_aspartic_dom_sf"/>
</dbReference>
<dbReference type="InterPro" id="IPR032799">
    <property type="entry name" value="TAXi_C"/>
</dbReference>
<keyword evidence="2" id="KW-0645">Protease</keyword>
<keyword evidence="5" id="KW-0325">Glycoprotein</keyword>
<dbReference type="CDD" id="cd05476">
    <property type="entry name" value="pepsin_A_like_plant"/>
    <property type="match status" value="1"/>
</dbReference>
<gene>
    <name evidence="8" type="ORF">CISIN_1g012359mg</name>
</gene>
<dbReference type="InterPro" id="IPR001461">
    <property type="entry name" value="Aspartic_peptidase_A1"/>
</dbReference>
<evidence type="ECO:0000256" key="4">
    <source>
        <dbReference type="ARBA" id="ARBA00022801"/>
    </source>
</evidence>
<evidence type="ECO:0000256" key="5">
    <source>
        <dbReference type="ARBA" id="ARBA00023180"/>
    </source>
</evidence>
<evidence type="ECO:0000256" key="1">
    <source>
        <dbReference type="ARBA" id="ARBA00007447"/>
    </source>
</evidence>
<dbReference type="PROSITE" id="PS51767">
    <property type="entry name" value="PEPTIDASE_A1"/>
    <property type="match status" value="1"/>
</dbReference>
<evidence type="ECO:0000256" key="6">
    <source>
        <dbReference type="PIRSR" id="PIRSR601461-1"/>
    </source>
</evidence>
<feature type="active site" evidence="6">
    <location>
        <position position="107"/>
    </location>
</feature>
<evidence type="ECO:0000256" key="2">
    <source>
        <dbReference type="ARBA" id="ARBA00022670"/>
    </source>
</evidence>
<dbReference type="Pfam" id="PF14543">
    <property type="entry name" value="TAXi_N"/>
    <property type="match status" value="1"/>
</dbReference>
<dbReference type="SMR" id="A0A067EWK8"/>
<dbReference type="PANTHER" id="PTHR47967">
    <property type="entry name" value="OS07G0603500 PROTEIN-RELATED"/>
    <property type="match status" value="1"/>
</dbReference>
<dbReference type="PRINTS" id="PR00792">
    <property type="entry name" value="PEPSIN"/>
</dbReference>
<dbReference type="GO" id="GO:0006508">
    <property type="term" value="P:proteolysis"/>
    <property type="evidence" value="ECO:0007669"/>
    <property type="project" value="UniProtKB-KW"/>
</dbReference>
<dbReference type="GO" id="GO:0004190">
    <property type="term" value="F:aspartic-type endopeptidase activity"/>
    <property type="evidence" value="ECO:0007669"/>
    <property type="project" value="UniProtKB-KW"/>
</dbReference>
<name>A0A067EWK8_CITSI</name>
<dbReference type="InterPro" id="IPR033121">
    <property type="entry name" value="PEPTIDASE_A1"/>
</dbReference>
<sequence length="465" mass="51226">MASYISALCLSFIFFFTLLSIFPSSITSLTFSLSRFHTNPSQDSYQNLNSLVSSSLTRALHIKNPQTKTTTTTTTTTTTNISSHSYGGYSISLSFGTPPQIIPFILDTGSHLVWFPCTNHYQCKYCSSSKIPSFIPKLSSSSRLLGCQNPKCSWIHHESIQCRDCNDEPLATSKNCTQICPSYLVLYGSGLTEGIALSETLNLPNRIIPNFLVGCSVLSSRQPAGIAGFGRGKTSLPSQLNLDKFSYCLLSHKFDDTTRTSSLILDNGSSHSDKKTTGLTYTPFVNNPSVAERNAFSVYYYVGLRRITVGGQRVRVWHKYLTLDRDGNGGTIVDSGTTFTFMAPELFEPLADEFVSQMVKNRNYTRALGAEALTGLRPCFDVPGEKTGSFPELKLHFKGGAEVTLPVENYFAVVGEGSAVCLTVVTDREASGGPSIILGNFQMQNYYVEYDLRNQRLGFKQQLCK</sequence>
<dbReference type="Pfam" id="PF14541">
    <property type="entry name" value="TAXi_C"/>
    <property type="match status" value="1"/>
</dbReference>
<dbReference type="InterPro" id="IPR051708">
    <property type="entry name" value="Plant_Aspart_Prot_A1"/>
</dbReference>
<protein>
    <recommendedName>
        <fullName evidence="7">Peptidase A1 domain-containing protein</fullName>
    </recommendedName>
</protein>
<dbReference type="AlphaFoldDB" id="A0A067EWK8"/>
<reference evidence="8 9" key="1">
    <citation type="submission" date="2014-04" db="EMBL/GenBank/DDBJ databases">
        <authorList>
            <consortium name="International Citrus Genome Consortium"/>
            <person name="Gmitter F."/>
            <person name="Chen C."/>
            <person name="Farmerie W."/>
            <person name="Harkins T."/>
            <person name="Desany B."/>
            <person name="Mohiuddin M."/>
            <person name="Kodira C."/>
            <person name="Borodovsky M."/>
            <person name="Lomsadze A."/>
            <person name="Burns P."/>
            <person name="Jenkins J."/>
            <person name="Prochnik S."/>
            <person name="Shu S."/>
            <person name="Chapman J."/>
            <person name="Pitluck S."/>
            <person name="Schmutz J."/>
            <person name="Rokhsar D."/>
        </authorList>
    </citation>
    <scope>NUCLEOTIDE SEQUENCE</scope>
</reference>
<comment type="similarity">
    <text evidence="1">Belongs to the peptidase A1 family.</text>
</comment>
<feature type="domain" description="Peptidase A1" evidence="7">
    <location>
        <begin position="89"/>
        <end position="460"/>
    </location>
</feature>
<feature type="active site" evidence="6">
    <location>
        <position position="334"/>
    </location>
</feature>
<evidence type="ECO:0000256" key="3">
    <source>
        <dbReference type="ARBA" id="ARBA00022750"/>
    </source>
</evidence>
<dbReference type="Proteomes" id="UP000027120">
    <property type="component" value="Unassembled WGS sequence"/>
</dbReference>
<keyword evidence="9" id="KW-1185">Reference proteome</keyword>
<evidence type="ECO:0000313" key="8">
    <source>
        <dbReference type="EMBL" id="KDO58255.1"/>
    </source>
</evidence>
<accession>A0A067EWK8</accession>
<evidence type="ECO:0000259" key="7">
    <source>
        <dbReference type="PROSITE" id="PS51767"/>
    </source>
</evidence>
<dbReference type="MEROPS" id="A01.A47"/>
<dbReference type="EMBL" id="KK784951">
    <property type="protein sequence ID" value="KDO58255.1"/>
    <property type="molecule type" value="Genomic_DNA"/>
</dbReference>
<organism evidence="8 9">
    <name type="scientific">Citrus sinensis</name>
    <name type="common">Sweet orange</name>
    <name type="synonym">Citrus aurantium var. sinensis</name>
    <dbReference type="NCBI Taxonomy" id="2711"/>
    <lineage>
        <taxon>Eukaryota</taxon>
        <taxon>Viridiplantae</taxon>
        <taxon>Streptophyta</taxon>
        <taxon>Embryophyta</taxon>
        <taxon>Tracheophyta</taxon>
        <taxon>Spermatophyta</taxon>
        <taxon>Magnoliopsida</taxon>
        <taxon>eudicotyledons</taxon>
        <taxon>Gunneridae</taxon>
        <taxon>Pentapetalae</taxon>
        <taxon>rosids</taxon>
        <taxon>malvids</taxon>
        <taxon>Sapindales</taxon>
        <taxon>Rutaceae</taxon>
        <taxon>Aurantioideae</taxon>
        <taxon>Citrus</taxon>
    </lineage>
</organism>
<keyword evidence="4" id="KW-0378">Hydrolase</keyword>